<accession>A0AAN6TKU5</accession>
<reference evidence="2" key="1">
    <citation type="journal article" date="2023" name="Mol. Phylogenet. Evol.">
        <title>Genome-scale phylogeny and comparative genomics of the fungal order Sordariales.</title>
        <authorList>
            <person name="Hensen N."/>
            <person name="Bonometti L."/>
            <person name="Westerberg I."/>
            <person name="Brannstrom I.O."/>
            <person name="Guillou S."/>
            <person name="Cros-Aarteil S."/>
            <person name="Calhoun S."/>
            <person name="Haridas S."/>
            <person name="Kuo A."/>
            <person name="Mondo S."/>
            <person name="Pangilinan J."/>
            <person name="Riley R."/>
            <person name="LaButti K."/>
            <person name="Andreopoulos B."/>
            <person name="Lipzen A."/>
            <person name="Chen C."/>
            <person name="Yan M."/>
            <person name="Daum C."/>
            <person name="Ng V."/>
            <person name="Clum A."/>
            <person name="Steindorff A."/>
            <person name="Ohm R.A."/>
            <person name="Martin F."/>
            <person name="Silar P."/>
            <person name="Natvig D.O."/>
            <person name="Lalanne C."/>
            <person name="Gautier V."/>
            <person name="Ament-Velasquez S.L."/>
            <person name="Kruys A."/>
            <person name="Hutchinson M.I."/>
            <person name="Powell A.J."/>
            <person name="Barry K."/>
            <person name="Miller A.N."/>
            <person name="Grigoriev I.V."/>
            <person name="Debuchy R."/>
            <person name="Gladieux P."/>
            <person name="Hiltunen Thoren M."/>
            <person name="Johannesson H."/>
        </authorList>
    </citation>
    <scope>NUCLEOTIDE SEQUENCE</scope>
    <source>
        <strain evidence="2">CBS 508.74</strain>
    </source>
</reference>
<gene>
    <name evidence="2" type="ORF">N656DRAFT_233936</name>
</gene>
<reference evidence="2" key="2">
    <citation type="submission" date="2023-05" db="EMBL/GenBank/DDBJ databases">
        <authorList>
            <consortium name="Lawrence Berkeley National Laboratory"/>
            <person name="Steindorff A."/>
            <person name="Hensen N."/>
            <person name="Bonometti L."/>
            <person name="Westerberg I."/>
            <person name="Brannstrom I.O."/>
            <person name="Guillou S."/>
            <person name="Cros-Aarteil S."/>
            <person name="Calhoun S."/>
            <person name="Haridas S."/>
            <person name="Kuo A."/>
            <person name="Mondo S."/>
            <person name="Pangilinan J."/>
            <person name="Riley R."/>
            <person name="Labutti K."/>
            <person name="Andreopoulos B."/>
            <person name="Lipzen A."/>
            <person name="Chen C."/>
            <person name="Yanf M."/>
            <person name="Daum C."/>
            <person name="Ng V."/>
            <person name="Clum A."/>
            <person name="Ohm R."/>
            <person name="Martin F."/>
            <person name="Silar P."/>
            <person name="Natvig D."/>
            <person name="Lalanne C."/>
            <person name="Gautier V."/>
            <person name="Ament-Velasquez S.L."/>
            <person name="Kruys A."/>
            <person name="Hutchinson M.I."/>
            <person name="Powell A.J."/>
            <person name="Barry K."/>
            <person name="Miller A.N."/>
            <person name="Grigoriev I.V."/>
            <person name="Debuchy R."/>
            <person name="Gladieux P."/>
            <person name="Thoren M.H."/>
            <person name="Johannesson H."/>
        </authorList>
    </citation>
    <scope>NUCLEOTIDE SEQUENCE</scope>
    <source>
        <strain evidence="2">CBS 508.74</strain>
    </source>
</reference>
<proteinExistence type="predicted"/>
<name>A0AAN6TKU5_9PEZI</name>
<dbReference type="EMBL" id="MU853333">
    <property type="protein sequence ID" value="KAK4116265.1"/>
    <property type="molecule type" value="Genomic_DNA"/>
</dbReference>
<protein>
    <submittedName>
        <fullName evidence="2">Uncharacterized protein</fullName>
    </submittedName>
</protein>
<evidence type="ECO:0000313" key="2">
    <source>
        <dbReference type="EMBL" id="KAK4116265.1"/>
    </source>
</evidence>
<keyword evidence="1" id="KW-0812">Transmembrane</keyword>
<sequence>MDARSATERLVECHHTGWVHWVGPTCSGLPSPPEFGVDHSGRFGLGRRDWMNGVCQKCPRSKRSVLVKCQLAPQLAKPGVPDSPSTLRSDKMPSPVCLVGSVILIFVYIPITTTPYIGCVLFCCPLHA</sequence>
<evidence type="ECO:0000313" key="3">
    <source>
        <dbReference type="Proteomes" id="UP001302812"/>
    </source>
</evidence>
<comment type="caution">
    <text evidence="2">The sequence shown here is derived from an EMBL/GenBank/DDBJ whole genome shotgun (WGS) entry which is preliminary data.</text>
</comment>
<keyword evidence="3" id="KW-1185">Reference proteome</keyword>
<organism evidence="2 3">
    <name type="scientific">Canariomyces notabilis</name>
    <dbReference type="NCBI Taxonomy" id="2074819"/>
    <lineage>
        <taxon>Eukaryota</taxon>
        <taxon>Fungi</taxon>
        <taxon>Dikarya</taxon>
        <taxon>Ascomycota</taxon>
        <taxon>Pezizomycotina</taxon>
        <taxon>Sordariomycetes</taxon>
        <taxon>Sordariomycetidae</taxon>
        <taxon>Sordariales</taxon>
        <taxon>Chaetomiaceae</taxon>
        <taxon>Canariomyces</taxon>
    </lineage>
</organism>
<keyword evidence="1" id="KW-0472">Membrane</keyword>
<keyword evidence="1" id="KW-1133">Transmembrane helix</keyword>
<dbReference type="AlphaFoldDB" id="A0AAN6TKU5"/>
<dbReference type="Proteomes" id="UP001302812">
    <property type="component" value="Unassembled WGS sequence"/>
</dbReference>
<dbReference type="GeneID" id="89933092"/>
<dbReference type="RefSeq" id="XP_064673835.1">
    <property type="nucleotide sequence ID" value="XM_064808969.1"/>
</dbReference>
<feature type="transmembrane region" description="Helical" evidence="1">
    <location>
        <begin position="96"/>
        <end position="117"/>
    </location>
</feature>
<evidence type="ECO:0000256" key="1">
    <source>
        <dbReference type="SAM" id="Phobius"/>
    </source>
</evidence>